<dbReference type="SUPFAM" id="SSF54060">
    <property type="entry name" value="His-Me finger endonucleases"/>
    <property type="match status" value="1"/>
</dbReference>
<keyword evidence="1" id="KW-0805">Transcription regulation</keyword>
<dbReference type="InterPro" id="IPR001471">
    <property type="entry name" value="AP2/ERF_dom"/>
</dbReference>
<comment type="caution">
    <text evidence="5">The sequence shown here is derived from an EMBL/GenBank/DDBJ whole genome shotgun (WGS) entry which is preliminary data.</text>
</comment>
<protein>
    <recommendedName>
        <fullName evidence="4">AP2/ERF domain-containing protein</fullName>
    </recommendedName>
</protein>
<evidence type="ECO:0000256" key="1">
    <source>
        <dbReference type="ARBA" id="ARBA00023015"/>
    </source>
</evidence>
<keyword evidence="2" id="KW-0238">DNA-binding</keyword>
<dbReference type="SUPFAM" id="SSF54171">
    <property type="entry name" value="DNA-binding domain"/>
    <property type="match status" value="1"/>
</dbReference>
<feature type="domain" description="AP2/ERF" evidence="4">
    <location>
        <begin position="106"/>
        <end position="172"/>
    </location>
</feature>
<evidence type="ECO:0000256" key="2">
    <source>
        <dbReference type="ARBA" id="ARBA00023125"/>
    </source>
</evidence>
<dbReference type="EMBL" id="RLII01000027">
    <property type="protein sequence ID" value="RXE58024.1"/>
    <property type="molecule type" value="Genomic_DNA"/>
</dbReference>
<name>A0A4Q0I196_9FIRM</name>
<evidence type="ECO:0000313" key="5">
    <source>
        <dbReference type="EMBL" id="RXE58024.1"/>
    </source>
</evidence>
<dbReference type="PROSITE" id="PS51032">
    <property type="entry name" value="AP2_ERF"/>
    <property type="match status" value="1"/>
</dbReference>
<gene>
    <name evidence="5" type="ORF">EFD62_14690</name>
</gene>
<keyword evidence="3" id="KW-0804">Transcription</keyword>
<dbReference type="Gene3D" id="3.30.730.10">
    <property type="entry name" value="AP2/ERF domain"/>
    <property type="match status" value="1"/>
</dbReference>
<accession>A0A4Q0I196</accession>
<reference evidence="6" key="1">
    <citation type="submission" date="2018-11" db="EMBL/GenBank/DDBJ databases">
        <title>Genome sequencing of a novel mesophilic and cellulolytic organism within the genus Hungateiclostridium.</title>
        <authorList>
            <person name="Rettenmaier R."/>
            <person name="Liebl W."/>
            <person name="Zverlov V."/>
        </authorList>
    </citation>
    <scope>NUCLEOTIDE SEQUENCE [LARGE SCALE GENOMIC DNA]</scope>
    <source>
        <strain evidence="6">N2K1</strain>
    </source>
</reference>
<dbReference type="InterPro" id="IPR044925">
    <property type="entry name" value="His-Me_finger_sf"/>
</dbReference>
<evidence type="ECO:0000259" key="4">
    <source>
        <dbReference type="PROSITE" id="PS51032"/>
    </source>
</evidence>
<sequence>MKNYYEVIDDICYIWVMGKGQQMYALISAEDLPKADSVPGTWTARYSERGETWYVTTNVDGKQIRLHRLIMDVTDPKIEVDHKNWNGLNNCRWNLRLATHSENNQNMRGTRKQNKSNLPGVGEYKGKYRARITVDGKTKYLGYFETPEEAHEAYLKAKAKYHPYSHQARTRD</sequence>
<dbReference type="RefSeq" id="WP_128706364.1">
    <property type="nucleotide sequence ID" value="NZ_RLII01000027.1"/>
</dbReference>
<dbReference type="InterPro" id="IPR016177">
    <property type="entry name" value="DNA-bd_dom_sf"/>
</dbReference>
<evidence type="ECO:0000313" key="6">
    <source>
        <dbReference type="Proteomes" id="UP000289166"/>
    </source>
</evidence>
<dbReference type="GO" id="GO:0003700">
    <property type="term" value="F:DNA-binding transcription factor activity"/>
    <property type="evidence" value="ECO:0007669"/>
    <property type="project" value="InterPro"/>
</dbReference>
<dbReference type="OrthoDB" id="1917148at2"/>
<dbReference type="AlphaFoldDB" id="A0A4Q0I196"/>
<organism evidence="5 6">
    <name type="scientific">Acetivibrio mesophilus</name>
    <dbReference type="NCBI Taxonomy" id="2487273"/>
    <lineage>
        <taxon>Bacteria</taxon>
        <taxon>Bacillati</taxon>
        <taxon>Bacillota</taxon>
        <taxon>Clostridia</taxon>
        <taxon>Eubacteriales</taxon>
        <taxon>Oscillospiraceae</taxon>
        <taxon>Acetivibrio</taxon>
    </lineage>
</organism>
<dbReference type="Gene3D" id="3.90.75.20">
    <property type="match status" value="1"/>
</dbReference>
<keyword evidence="6" id="KW-1185">Reference proteome</keyword>
<dbReference type="InterPro" id="IPR036955">
    <property type="entry name" value="AP2/ERF_dom_sf"/>
</dbReference>
<dbReference type="Proteomes" id="UP000289166">
    <property type="component" value="Unassembled WGS sequence"/>
</dbReference>
<dbReference type="GO" id="GO:0003677">
    <property type="term" value="F:DNA binding"/>
    <property type="evidence" value="ECO:0007669"/>
    <property type="project" value="UniProtKB-KW"/>
</dbReference>
<proteinExistence type="predicted"/>
<evidence type="ECO:0000256" key="3">
    <source>
        <dbReference type="ARBA" id="ARBA00023163"/>
    </source>
</evidence>